<proteinExistence type="predicted"/>
<feature type="compositionally biased region" description="Basic residues" evidence="1">
    <location>
        <begin position="1"/>
        <end position="40"/>
    </location>
</feature>
<organism evidence="2">
    <name type="scientific">Genomoviridae sp</name>
    <dbReference type="NCBI Taxonomy" id="2202565"/>
    <lineage>
        <taxon>Viruses</taxon>
        <taxon>Monodnaviria</taxon>
        <taxon>Shotokuvirae</taxon>
        <taxon>Cressdnaviricota</taxon>
        <taxon>Repensiviricetes</taxon>
        <taxon>Geplafuvirales</taxon>
        <taxon>Genomoviridae</taxon>
    </lineage>
</organism>
<protein>
    <submittedName>
        <fullName evidence="2">Capsid protein</fullName>
    </submittedName>
</protein>
<evidence type="ECO:0000256" key="1">
    <source>
        <dbReference type="SAM" id="MobiDB-lite"/>
    </source>
</evidence>
<dbReference type="EMBL" id="MT309905">
    <property type="protein sequence ID" value="QJB18723.1"/>
    <property type="molecule type" value="Genomic_DNA"/>
</dbReference>
<sequence length="302" mass="34390">MAYGRYARRRRTTRRSTRRPVRRTRTRYRRRTTRVTRRSRGMPTRRILEVASTKKRDNMLTYSNVKVPRSDLGYNVGPAVLSGGSIDYQFLWGATARTNEQGPGVPTGNTTNSSRTSKICYMKGLRERVDMALNSARPWMWRRIVFTMKGSDTINIPATGANFFVLTSSGYLRLVNDMTNSQRLTTQALVFEGQRNVDWTDIYNAKTDNTQVTILSDKLITLKPKTTAGDIVNRRFYYPFEKNLVYGDDEFGGGEGHNPWSVLSKSGMGDVFVYDMITPGTGSTVGDTLSMNFSSTLYWHEK</sequence>
<reference evidence="2" key="1">
    <citation type="submission" date="2020-04" db="EMBL/GenBank/DDBJ databases">
        <title>Genomes of microviruses in a sewage oxidation pond.</title>
        <authorList>
            <person name="Schreck J."/>
            <person name="Kraberger S."/>
            <person name="Scotch M."/>
            <person name="Halden R.U."/>
            <person name="Varsani A."/>
        </authorList>
    </citation>
    <scope>NUCLEOTIDE SEQUENCE</scope>
    <source>
        <strain evidence="2">6402_208</strain>
    </source>
</reference>
<accession>A0A858NGE3</accession>
<name>A0A858NGE3_9VIRU</name>
<evidence type="ECO:0000313" key="2">
    <source>
        <dbReference type="EMBL" id="QJB18723.1"/>
    </source>
</evidence>
<feature type="region of interest" description="Disordered" evidence="1">
    <location>
        <begin position="1"/>
        <end position="42"/>
    </location>
</feature>